<dbReference type="Pfam" id="PF01171">
    <property type="entry name" value="ATP_bind_3"/>
    <property type="match status" value="1"/>
</dbReference>
<keyword evidence="6 8" id="KW-0067">ATP-binding</keyword>
<keyword evidence="2 8" id="KW-0963">Cytoplasm</keyword>
<dbReference type="Pfam" id="PF11734">
    <property type="entry name" value="TilS_C"/>
    <property type="match status" value="1"/>
</dbReference>
<dbReference type="Gene3D" id="3.40.50.620">
    <property type="entry name" value="HUPs"/>
    <property type="match status" value="1"/>
</dbReference>
<dbReference type="InterPro" id="IPR012796">
    <property type="entry name" value="Lysidine-tRNA-synth_C"/>
</dbReference>
<proteinExistence type="inferred from homology"/>
<dbReference type="PANTHER" id="PTHR43033:SF1">
    <property type="entry name" value="TRNA(ILE)-LYSIDINE SYNTHASE-RELATED"/>
    <property type="match status" value="1"/>
</dbReference>
<keyword evidence="11" id="KW-1185">Reference proteome</keyword>
<dbReference type="NCBIfam" id="TIGR02433">
    <property type="entry name" value="lysidine_TilS_C"/>
    <property type="match status" value="1"/>
</dbReference>
<dbReference type="Gene3D" id="1.20.59.20">
    <property type="match status" value="1"/>
</dbReference>
<dbReference type="InterPro" id="IPR012795">
    <property type="entry name" value="tRNA_Ile_lys_synt_N"/>
</dbReference>
<feature type="domain" description="Lysidine-tRNA(Ile) synthetase C-terminal" evidence="9">
    <location>
        <begin position="368"/>
        <end position="438"/>
    </location>
</feature>
<keyword evidence="4 8" id="KW-0819">tRNA processing</keyword>
<evidence type="ECO:0000256" key="3">
    <source>
        <dbReference type="ARBA" id="ARBA00022598"/>
    </source>
</evidence>
<dbReference type="EMBL" id="JAXIVS010000005">
    <property type="protein sequence ID" value="MDY7228314.1"/>
    <property type="molecule type" value="Genomic_DNA"/>
</dbReference>
<dbReference type="NCBIfam" id="TIGR02432">
    <property type="entry name" value="lysidine_TilS_N"/>
    <property type="match status" value="1"/>
</dbReference>
<keyword evidence="5 8" id="KW-0547">Nucleotide-binding</keyword>
<reference evidence="10 11" key="1">
    <citation type="submission" date="2023-12" db="EMBL/GenBank/DDBJ databases">
        <title>the genome sequence of Hyalangium sp. s54d21.</title>
        <authorList>
            <person name="Zhang X."/>
        </authorList>
    </citation>
    <scope>NUCLEOTIDE SEQUENCE [LARGE SCALE GENOMIC DNA]</scope>
    <source>
        <strain evidence="11">s54d21</strain>
    </source>
</reference>
<dbReference type="RefSeq" id="WP_321547032.1">
    <property type="nucleotide sequence ID" value="NZ_JAXIVS010000005.1"/>
</dbReference>
<dbReference type="SUPFAM" id="SSF52402">
    <property type="entry name" value="Adenine nucleotide alpha hydrolases-like"/>
    <property type="match status" value="1"/>
</dbReference>
<evidence type="ECO:0000256" key="6">
    <source>
        <dbReference type="ARBA" id="ARBA00022840"/>
    </source>
</evidence>
<evidence type="ECO:0000256" key="4">
    <source>
        <dbReference type="ARBA" id="ARBA00022694"/>
    </source>
</evidence>
<evidence type="ECO:0000259" key="9">
    <source>
        <dbReference type="SMART" id="SM00977"/>
    </source>
</evidence>
<dbReference type="GO" id="GO:0032267">
    <property type="term" value="F:tRNA(Ile)-lysidine synthase activity"/>
    <property type="evidence" value="ECO:0007669"/>
    <property type="project" value="UniProtKB-EC"/>
</dbReference>
<organism evidence="10 11">
    <name type="scientific">Hyalangium rubrum</name>
    <dbReference type="NCBI Taxonomy" id="3103134"/>
    <lineage>
        <taxon>Bacteria</taxon>
        <taxon>Pseudomonadati</taxon>
        <taxon>Myxococcota</taxon>
        <taxon>Myxococcia</taxon>
        <taxon>Myxococcales</taxon>
        <taxon>Cystobacterineae</taxon>
        <taxon>Archangiaceae</taxon>
        <taxon>Hyalangium</taxon>
    </lineage>
</organism>
<dbReference type="InterPro" id="IPR011063">
    <property type="entry name" value="TilS/TtcA_N"/>
</dbReference>
<keyword evidence="3 8" id="KW-0436">Ligase</keyword>
<dbReference type="CDD" id="cd01992">
    <property type="entry name" value="TilS_N"/>
    <property type="match status" value="1"/>
</dbReference>
<dbReference type="SUPFAM" id="SSF82829">
    <property type="entry name" value="MesJ substrate recognition domain-like"/>
    <property type="match status" value="1"/>
</dbReference>
<comment type="subcellular location">
    <subcellularLocation>
        <location evidence="1 8">Cytoplasm</location>
    </subcellularLocation>
</comment>
<dbReference type="SMART" id="SM00977">
    <property type="entry name" value="TilS_C"/>
    <property type="match status" value="1"/>
</dbReference>
<dbReference type="InterPro" id="IPR014729">
    <property type="entry name" value="Rossmann-like_a/b/a_fold"/>
</dbReference>
<comment type="catalytic activity">
    <reaction evidence="7 8">
        <text>cytidine(34) in tRNA(Ile2) + L-lysine + ATP = lysidine(34) in tRNA(Ile2) + AMP + diphosphate + H(+)</text>
        <dbReference type="Rhea" id="RHEA:43744"/>
        <dbReference type="Rhea" id="RHEA-COMP:10625"/>
        <dbReference type="Rhea" id="RHEA-COMP:10670"/>
        <dbReference type="ChEBI" id="CHEBI:15378"/>
        <dbReference type="ChEBI" id="CHEBI:30616"/>
        <dbReference type="ChEBI" id="CHEBI:32551"/>
        <dbReference type="ChEBI" id="CHEBI:33019"/>
        <dbReference type="ChEBI" id="CHEBI:82748"/>
        <dbReference type="ChEBI" id="CHEBI:83665"/>
        <dbReference type="ChEBI" id="CHEBI:456215"/>
        <dbReference type="EC" id="6.3.4.19"/>
    </reaction>
</comment>
<dbReference type="EC" id="6.3.4.19" evidence="8"/>
<dbReference type="PANTHER" id="PTHR43033">
    <property type="entry name" value="TRNA(ILE)-LYSIDINE SYNTHASE-RELATED"/>
    <property type="match status" value="1"/>
</dbReference>
<accession>A0ABU5H616</accession>
<dbReference type="InterPro" id="IPR012094">
    <property type="entry name" value="tRNA_Ile_lys_synt"/>
</dbReference>
<dbReference type="HAMAP" id="MF_01161">
    <property type="entry name" value="tRNA_Ile_lys_synt"/>
    <property type="match status" value="1"/>
</dbReference>
<dbReference type="Proteomes" id="UP001291309">
    <property type="component" value="Unassembled WGS sequence"/>
</dbReference>
<evidence type="ECO:0000256" key="8">
    <source>
        <dbReference type="HAMAP-Rule" id="MF_01161"/>
    </source>
</evidence>
<evidence type="ECO:0000256" key="7">
    <source>
        <dbReference type="ARBA" id="ARBA00048539"/>
    </source>
</evidence>
<evidence type="ECO:0000256" key="1">
    <source>
        <dbReference type="ARBA" id="ARBA00004496"/>
    </source>
</evidence>
<comment type="caution">
    <text evidence="10">The sequence shown here is derived from an EMBL/GenBank/DDBJ whole genome shotgun (WGS) entry which is preliminary data.</text>
</comment>
<evidence type="ECO:0000256" key="5">
    <source>
        <dbReference type="ARBA" id="ARBA00022741"/>
    </source>
</evidence>
<gene>
    <name evidence="8 10" type="primary">tilS</name>
    <name evidence="10" type="ORF">SYV04_17975</name>
</gene>
<feature type="binding site" evidence="8">
    <location>
        <begin position="34"/>
        <end position="39"/>
    </location>
    <ligand>
        <name>ATP</name>
        <dbReference type="ChEBI" id="CHEBI:30616"/>
    </ligand>
</feature>
<sequence>MRRTGPATALITTTLEAAYRYFGLERRSVLIAVSGGADSVALLEGTARVCGRLGLSVEVATLDHGLRPEAVEEVRAVERLAALHGFPCHVRQLRLKAGAGVEQRAREARYAALEAVRLERGLAAMATAHTASDQAETLLMRLARGTSLRGAAGVLSRRGTLVRPLLERTRGEIEAFLREQSVGFVVDPMNEDPRLFRSRVRHDVLPALSRAAGFPVARQLASFARLAAEDDALLSELADTAWRRLVRPEGSLDAVGVRALEPPLRRRVLSRLLAQVGAVVDDATLARVLEAVARGRSATLSAGLQLRAAGGSVRCVRPQGASRGTLTLEGAGAAGLLKGTGWRFQVSAQAAPPGALVLTLPEDTRWPLTVRTRRAGDRVSGAQGSRKLQDVFVDLRVPAERRDLQPVVTDSEGRLLWVPGIWGPPGRKLVGGQSLWALPPIPSDGGSAPL</sequence>
<dbReference type="SUPFAM" id="SSF56037">
    <property type="entry name" value="PheT/TilS domain"/>
    <property type="match status" value="1"/>
</dbReference>
<comment type="similarity">
    <text evidence="8">Belongs to the tRNA(Ile)-lysidine synthase family.</text>
</comment>
<evidence type="ECO:0000313" key="10">
    <source>
        <dbReference type="EMBL" id="MDY7228314.1"/>
    </source>
</evidence>
<protein>
    <recommendedName>
        <fullName evidence="8">tRNA(Ile)-lysidine synthase</fullName>
        <ecNumber evidence="8">6.3.4.19</ecNumber>
    </recommendedName>
    <alternativeName>
        <fullName evidence="8">tRNA(Ile)-2-lysyl-cytidine synthase</fullName>
    </alternativeName>
    <alternativeName>
        <fullName evidence="8">tRNA(Ile)-lysidine synthetase</fullName>
    </alternativeName>
</protein>
<comment type="function">
    <text evidence="8">Ligates lysine onto the cytidine present at position 34 of the AUA codon-specific tRNA(Ile) that contains the anticodon CAU, in an ATP-dependent manner. Cytidine is converted to lysidine, thus changing the amino acid specificity of the tRNA from methionine to isoleucine.</text>
</comment>
<comment type="domain">
    <text evidence="8">The N-terminal region contains the highly conserved SGGXDS motif, predicted to be a P-loop motif involved in ATP binding.</text>
</comment>
<evidence type="ECO:0000313" key="11">
    <source>
        <dbReference type="Proteomes" id="UP001291309"/>
    </source>
</evidence>
<name>A0ABU5H616_9BACT</name>
<evidence type="ECO:0000256" key="2">
    <source>
        <dbReference type="ARBA" id="ARBA00022490"/>
    </source>
</evidence>